<organism evidence="2 3">
    <name type="scientific">Moniliophthora roreri</name>
    <name type="common">Frosty pod rot fungus</name>
    <name type="synonym">Monilia roreri</name>
    <dbReference type="NCBI Taxonomy" id="221103"/>
    <lineage>
        <taxon>Eukaryota</taxon>
        <taxon>Fungi</taxon>
        <taxon>Dikarya</taxon>
        <taxon>Basidiomycota</taxon>
        <taxon>Agaricomycotina</taxon>
        <taxon>Agaricomycetes</taxon>
        <taxon>Agaricomycetidae</taxon>
        <taxon>Agaricales</taxon>
        <taxon>Marasmiineae</taxon>
        <taxon>Marasmiaceae</taxon>
        <taxon>Moniliophthora</taxon>
    </lineage>
</organism>
<dbReference type="Proteomes" id="UP000054988">
    <property type="component" value="Unassembled WGS sequence"/>
</dbReference>
<feature type="region of interest" description="Disordered" evidence="1">
    <location>
        <begin position="182"/>
        <end position="208"/>
    </location>
</feature>
<proteinExistence type="predicted"/>
<accession>A0A0W0EZZ9</accession>
<evidence type="ECO:0000313" key="2">
    <source>
        <dbReference type="EMBL" id="KTB29660.1"/>
    </source>
</evidence>
<gene>
    <name evidence="2" type="ORF">WG66_17765</name>
</gene>
<comment type="caution">
    <text evidence="2">The sequence shown here is derived from an EMBL/GenBank/DDBJ whole genome shotgun (WGS) entry which is preliminary data.</text>
</comment>
<dbReference type="AlphaFoldDB" id="A0A0W0EZZ9"/>
<evidence type="ECO:0000313" key="3">
    <source>
        <dbReference type="Proteomes" id="UP000054988"/>
    </source>
</evidence>
<dbReference type="EMBL" id="LATX01002420">
    <property type="protein sequence ID" value="KTB29660.1"/>
    <property type="molecule type" value="Genomic_DNA"/>
</dbReference>
<name>A0A0W0EZZ9_MONRR</name>
<sequence length="300" mass="33806">MPSGSSTSQRRQTRDSLASRKRPYPTTRPKSRSVSPQETPEGCAAKLLEYTKIIMECSEYLSNYPRERDQIYEELAAQYPADPTIFDKPKETLDAMQTEYDTLLNQTSAPDSVRGYLMRMTYAHTAMSLYLSVQIFPRSATDRDFFKRWDAAYTRGNVALMEGRVATPGPYTAPLSELLAGPQSADKETVHVEPSRSEKTNTSVRHSRSLKEAKDLLKDAGTLLTKRFRYRTGEEVVDWGVVCIQRSRTGNQLEYVVKFSDDEAVFDEELVIDLLTDSVDVAHGDELDEIDVVCSQGSQG</sequence>
<reference evidence="2 3" key="1">
    <citation type="submission" date="2015-12" db="EMBL/GenBank/DDBJ databases">
        <title>Draft genome sequence of Moniliophthora roreri, the causal agent of frosty pod rot of cacao.</title>
        <authorList>
            <person name="Aime M.C."/>
            <person name="Diaz-Valderrama J.R."/>
            <person name="Kijpornyongpan T."/>
            <person name="Phillips-Mora W."/>
        </authorList>
    </citation>
    <scope>NUCLEOTIDE SEQUENCE [LARGE SCALE GENOMIC DNA]</scope>
    <source>
        <strain evidence="2 3">MCA 2952</strain>
    </source>
</reference>
<protein>
    <submittedName>
        <fullName evidence="2">Uncharacterized protein</fullName>
    </submittedName>
</protein>
<feature type="compositionally biased region" description="Basic and acidic residues" evidence="1">
    <location>
        <begin position="185"/>
        <end position="199"/>
    </location>
</feature>
<feature type="region of interest" description="Disordered" evidence="1">
    <location>
        <begin position="1"/>
        <end position="40"/>
    </location>
</feature>
<feature type="compositionally biased region" description="Low complexity" evidence="1">
    <location>
        <begin position="1"/>
        <end position="10"/>
    </location>
</feature>
<evidence type="ECO:0000256" key="1">
    <source>
        <dbReference type="SAM" id="MobiDB-lite"/>
    </source>
</evidence>